<proteinExistence type="predicted"/>
<dbReference type="GO" id="GO:0004519">
    <property type="term" value="F:endonuclease activity"/>
    <property type="evidence" value="ECO:0007669"/>
    <property type="project" value="UniProtKB-KW"/>
</dbReference>
<dbReference type="InterPro" id="IPR004875">
    <property type="entry name" value="DDE_SF_endonuclease_dom"/>
</dbReference>
<keyword evidence="3" id="KW-1185">Reference proteome</keyword>
<evidence type="ECO:0000313" key="2">
    <source>
        <dbReference type="EMBL" id="KAK9711568.1"/>
    </source>
</evidence>
<sequence length="200" mass="23104">MTSETFYQYISNVLYPHLVEKNTKFPVILFLDGYKSHLNYQLSLLCSELQIEIISLYPNTIRILQPCDVAVFRPLKETWRQCVRQWEEEHLDEILNKVMFGPLLEKAINVGVKQNTLFSGFKACGLYPFSPDAIDYSKCLGAKKTPDNLPLNPVEDSQYMDYKTFAEIVGEDTLAILENISINRNTTKSNDQHIKQLFNL</sequence>
<dbReference type="Pfam" id="PF03184">
    <property type="entry name" value="DDE_1"/>
    <property type="match status" value="1"/>
</dbReference>
<organism evidence="2 3">
    <name type="scientific">Popillia japonica</name>
    <name type="common">Japanese beetle</name>
    <dbReference type="NCBI Taxonomy" id="7064"/>
    <lineage>
        <taxon>Eukaryota</taxon>
        <taxon>Metazoa</taxon>
        <taxon>Ecdysozoa</taxon>
        <taxon>Arthropoda</taxon>
        <taxon>Hexapoda</taxon>
        <taxon>Insecta</taxon>
        <taxon>Pterygota</taxon>
        <taxon>Neoptera</taxon>
        <taxon>Endopterygota</taxon>
        <taxon>Coleoptera</taxon>
        <taxon>Polyphaga</taxon>
        <taxon>Scarabaeiformia</taxon>
        <taxon>Scarabaeidae</taxon>
        <taxon>Rutelinae</taxon>
        <taxon>Popillia</taxon>
    </lineage>
</organism>
<dbReference type="AlphaFoldDB" id="A0AAW1K2B2"/>
<dbReference type="Proteomes" id="UP001458880">
    <property type="component" value="Unassembled WGS sequence"/>
</dbReference>
<dbReference type="GO" id="GO:0003676">
    <property type="term" value="F:nucleic acid binding"/>
    <property type="evidence" value="ECO:0007669"/>
    <property type="project" value="InterPro"/>
</dbReference>
<name>A0AAW1K2B2_POPJA</name>
<comment type="caution">
    <text evidence="2">The sequence shown here is derived from an EMBL/GenBank/DDBJ whole genome shotgun (WGS) entry which is preliminary data.</text>
</comment>
<accession>A0AAW1K2B2</accession>
<evidence type="ECO:0000313" key="3">
    <source>
        <dbReference type="Proteomes" id="UP001458880"/>
    </source>
</evidence>
<feature type="domain" description="DDE-1" evidence="1">
    <location>
        <begin position="1"/>
        <end position="96"/>
    </location>
</feature>
<keyword evidence="2" id="KW-0255">Endonuclease</keyword>
<reference evidence="2 3" key="1">
    <citation type="journal article" date="2024" name="BMC Genomics">
        <title>De novo assembly and annotation of Popillia japonica's genome with initial clues to its potential as an invasive pest.</title>
        <authorList>
            <person name="Cucini C."/>
            <person name="Boschi S."/>
            <person name="Funari R."/>
            <person name="Cardaioli E."/>
            <person name="Iannotti N."/>
            <person name="Marturano G."/>
            <person name="Paoli F."/>
            <person name="Bruttini M."/>
            <person name="Carapelli A."/>
            <person name="Frati F."/>
            <person name="Nardi F."/>
        </authorList>
    </citation>
    <scope>NUCLEOTIDE SEQUENCE [LARGE SCALE GENOMIC DNA]</scope>
    <source>
        <strain evidence="2">DMR45628</strain>
    </source>
</reference>
<evidence type="ECO:0000259" key="1">
    <source>
        <dbReference type="Pfam" id="PF03184"/>
    </source>
</evidence>
<keyword evidence="2" id="KW-0378">Hydrolase</keyword>
<keyword evidence="2" id="KW-0540">Nuclease</keyword>
<dbReference type="EMBL" id="JASPKY010000278">
    <property type="protein sequence ID" value="KAK9711568.1"/>
    <property type="molecule type" value="Genomic_DNA"/>
</dbReference>
<protein>
    <submittedName>
        <fullName evidence="2">DDE superfamily endonuclease</fullName>
    </submittedName>
</protein>
<gene>
    <name evidence="2" type="ORF">QE152_g25397</name>
</gene>